<protein>
    <recommendedName>
        <fullName evidence="5 6">Large ribosomal subunit protein uL10</fullName>
    </recommendedName>
</protein>
<comment type="function">
    <text evidence="1 6">Forms part of the ribosomal stalk, playing a central role in the interaction of the ribosome with GTP-bound translation factors.</text>
</comment>
<dbReference type="InterPro" id="IPR047865">
    <property type="entry name" value="Ribosomal_uL10_bac_type"/>
</dbReference>
<proteinExistence type="inferred from homology"/>
<dbReference type="Proteomes" id="UP000179076">
    <property type="component" value="Unassembled WGS sequence"/>
</dbReference>
<evidence type="ECO:0000256" key="3">
    <source>
        <dbReference type="ARBA" id="ARBA00022980"/>
    </source>
</evidence>
<dbReference type="GO" id="GO:0003735">
    <property type="term" value="F:structural constituent of ribosome"/>
    <property type="evidence" value="ECO:0007669"/>
    <property type="project" value="InterPro"/>
</dbReference>
<dbReference type="GO" id="GO:0015934">
    <property type="term" value="C:large ribosomal subunit"/>
    <property type="evidence" value="ECO:0007669"/>
    <property type="project" value="InterPro"/>
</dbReference>
<dbReference type="InterPro" id="IPR001790">
    <property type="entry name" value="Ribosomal_uL10"/>
</dbReference>
<dbReference type="CDD" id="cd05797">
    <property type="entry name" value="Ribosomal_L10"/>
    <property type="match status" value="1"/>
</dbReference>
<dbReference type="SUPFAM" id="SSF160369">
    <property type="entry name" value="Ribosomal protein L10-like"/>
    <property type="match status" value="1"/>
</dbReference>
<keyword evidence="6" id="KW-0694">RNA-binding</keyword>
<evidence type="ECO:0000313" key="8">
    <source>
        <dbReference type="Proteomes" id="UP000179076"/>
    </source>
</evidence>
<reference evidence="7 8" key="1">
    <citation type="journal article" date="2016" name="Nat. Commun.">
        <title>Thousands of microbial genomes shed light on interconnected biogeochemical processes in an aquifer system.</title>
        <authorList>
            <person name="Anantharaman K."/>
            <person name="Brown C.T."/>
            <person name="Hug L.A."/>
            <person name="Sharon I."/>
            <person name="Castelle C.J."/>
            <person name="Probst A.J."/>
            <person name="Thomas B.C."/>
            <person name="Singh A."/>
            <person name="Wilkins M.J."/>
            <person name="Karaoz U."/>
            <person name="Brodie E.L."/>
            <person name="Williams K.H."/>
            <person name="Hubbard S.S."/>
            <person name="Banfield J.F."/>
        </authorList>
    </citation>
    <scope>NUCLEOTIDE SEQUENCE [LARGE SCALE GENOMIC DNA]</scope>
</reference>
<evidence type="ECO:0000256" key="4">
    <source>
        <dbReference type="ARBA" id="ARBA00023274"/>
    </source>
</evidence>
<dbReference type="NCBIfam" id="NF000955">
    <property type="entry name" value="PRK00099.1-1"/>
    <property type="match status" value="1"/>
</dbReference>
<dbReference type="Pfam" id="PF00466">
    <property type="entry name" value="Ribosomal_L10"/>
    <property type="match status" value="1"/>
</dbReference>
<dbReference type="InterPro" id="IPR022973">
    <property type="entry name" value="Ribosomal_uL10_bac"/>
</dbReference>
<gene>
    <name evidence="6" type="primary">rplJ</name>
    <name evidence="7" type="ORF">A2W18_10840</name>
</gene>
<keyword evidence="4 6" id="KW-0687">Ribonucleoprotein</keyword>
<dbReference type="HAMAP" id="MF_00362">
    <property type="entry name" value="Ribosomal_uL10"/>
    <property type="match status" value="1"/>
</dbReference>
<sequence length="175" mass="18688">MSLNIEQKKAVVAEVAEQFQGAEAAVLAEYRGLSVAQMTALRGKARQAQIYVRVVKNTLTRRAIAGSKYECLSDLLFGPLALAISKDPVAVAKLLAEFAKDNAALKIRAGAMGGKLMSLEQVQALAKLPSREQLLAILVGTLQAPITKFVRTLNEVPARFVRTLAAVRDAKGSAA</sequence>
<dbReference type="PANTHER" id="PTHR11560">
    <property type="entry name" value="39S RIBOSOMAL PROTEIN L10, MITOCHONDRIAL"/>
    <property type="match status" value="1"/>
</dbReference>
<dbReference type="PROSITE" id="PS01109">
    <property type="entry name" value="RIBOSOMAL_L10"/>
    <property type="match status" value="1"/>
</dbReference>
<comment type="similarity">
    <text evidence="2 6">Belongs to the universal ribosomal protein uL10 family.</text>
</comment>
<dbReference type="GO" id="GO:0006412">
    <property type="term" value="P:translation"/>
    <property type="evidence" value="ECO:0007669"/>
    <property type="project" value="UniProtKB-UniRule"/>
</dbReference>
<evidence type="ECO:0000313" key="7">
    <source>
        <dbReference type="EMBL" id="OGI62360.1"/>
    </source>
</evidence>
<name>A0A1F6UY70_9PROT</name>
<accession>A0A1F6UY70</accession>
<comment type="subunit">
    <text evidence="6">Part of the ribosomal stalk of the 50S ribosomal subunit. The N-terminus interacts with L11 and the large rRNA to form the base of the stalk. The C-terminus forms an elongated spine to which L12 dimers bind in a sequential fashion forming a multimeric L10(L12)X complex.</text>
</comment>
<dbReference type="EMBL" id="MFSP01000179">
    <property type="protein sequence ID" value="OGI62360.1"/>
    <property type="molecule type" value="Genomic_DNA"/>
</dbReference>
<evidence type="ECO:0000256" key="2">
    <source>
        <dbReference type="ARBA" id="ARBA00008889"/>
    </source>
</evidence>
<evidence type="ECO:0000256" key="6">
    <source>
        <dbReference type="HAMAP-Rule" id="MF_00362"/>
    </source>
</evidence>
<dbReference type="GO" id="GO:0070180">
    <property type="term" value="F:large ribosomal subunit rRNA binding"/>
    <property type="evidence" value="ECO:0007669"/>
    <property type="project" value="UniProtKB-UniRule"/>
</dbReference>
<organism evidence="7 8">
    <name type="scientific">Candidatus Muproteobacteria bacterium RBG_16_60_9</name>
    <dbReference type="NCBI Taxonomy" id="1817755"/>
    <lineage>
        <taxon>Bacteria</taxon>
        <taxon>Pseudomonadati</taxon>
        <taxon>Pseudomonadota</taxon>
        <taxon>Candidatus Muproteobacteria</taxon>
    </lineage>
</organism>
<keyword evidence="3 6" id="KW-0689">Ribosomal protein</keyword>
<evidence type="ECO:0000256" key="5">
    <source>
        <dbReference type="ARBA" id="ARBA00035202"/>
    </source>
</evidence>
<keyword evidence="6" id="KW-0699">rRNA-binding</keyword>
<dbReference type="InterPro" id="IPR002363">
    <property type="entry name" value="Ribosomal_uL10_CS_bac"/>
</dbReference>
<evidence type="ECO:0000256" key="1">
    <source>
        <dbReference type="ARBA" id="ARBA00002633"/>
    </source>
</evidence>
<comment type="caution">
    <text evidence="7">The sequence shown here is derived from an EMBL/GenBank/DDBJ whole genome shotgun (WGS) entry which is preliminary data.</text>
</comment>
<dbReference type="AlphaFoldDB" id="A0A1F6UY70"/>
<dbReference type="Gene3D" id="3.30.70.1730">
    <property type="match status" value="1"/>
</dbReference>
<dbReference type="Gene3D" id="6.10.250.290">
    <property type="match status" value="1"/>
</dbReference>
<dbReference type="InterPro" id="IPR043141">
    <property type="entry name" value="Ribosomal_uL10-like_sf"/>
</dbReference>